<evidence type="ECO:0000256" key="6">
    <source>
        <dbReference type="ARBA" id="ARBA00023136"/>
    </source>
</evidence>
<evidence type="ECO:0000259" key="7">
    <source>
        <dbReference type="PROSITE" id="PS50893"/>
    </source>
</evidence>
<keyword evidence="9" id="KW-1185">Reference proteome</keyword>
<evidence type="ECO:0000256" key="5">
    <source>
        <dbReference type="ARBA" id="ARBA00022967"/>
    </source>
</evidence>
<keyword evidence="2" id="KW-1003">Cell membrane</keyword>
<keyword evidence="4 8" id="KW-0067">ATP-binding</keyword>
<dbReference type="SUPFAM" id="SSF52540">
    <property type="entry name" value="P-loop containing nucleoside triphosphate hydrolases"/>
    <property type="match status" value="1"/>
</dbReference>
<dbReference type="GO" id="GO:0005524">
    <property type="term" value="F:ATP binding"/>
    <property type="evidence" value="ECO:0007669"/>
    <property type="project" value="UniProtKB-KW"/>
</dbReference>
<dbReference type="InterPro" id="IPR027417">
    <property type="entry name" value="P-loop_NTPase"/>
</dbReference>
<dbReference type="Pfam" id="PF00005">
    <property type="entry name" value="ABC_tran"/>
    <property type="match status" value="1"/>
</dbReference>
<proteinExistence type="predicted"/>
<dbReference type="SMART" id="SM00382">
    <property type="entry name" value="AAA"/>
    <property type="match status" value="1"/>
</dbReference>
<dbReference type="InterPro" id="IPR003439">
    <property type="entry name" value="ABC_transporter-like_ATP-bd"/>
</dbReference>
<name>A0ABX8C872_9ACTN</name>
<keyword evidence="3" id="KW-0547">Nucleotide-binding</keyword>
<keyword evidence="6" id="KW-0472">Membrane</keyword>
<evidence type="ECO:0000313" key="8">
    <source>
        <dbReference type="EMBL" id="QUX30587.1"/>
    </source>
</evidence>
<dbReference type="EMBL" id="CP074132">
    <property type="protein sequence ID" value="QUX30587.1"/>
    <property type="molecule type" value="Genomic_DNA"/>
</dbReference>
<keyword evidence="5" id="KW-1278">Translocase</keyword>
<dbReference type="PROSITE" id="PS00211">
    <property type="entry name" value="ABC_TRANSPORTER_1"/>
    <property type="match status" value="1"/>
</dbReference>
<accession>A0ABX8C872</accession>
<reference evidence="9" key="1">
    <citation type="submission" date="2021-05" db="EMBL/GenBank/DDBJ databases">
        <title>Direct Submission.</title>
        <authorList>
            <person name="Li K."/>
            <person name="Gao J."/>
        </authorList>
    </citation>
    <scope>NUCLEOTIDE SEQUENCE [LARGE SCALE GENOMIC DNA]</scope>
    <source>
        <strain evidence="9">HDS12</strain>
    </source>
</reference>
<protein>
    <submittedName>
        <fullName evidence="8">Phosphonate ABC transporter ATP-binding protein</fullName>
    </submittedName>
</protein>
<dbReference type="InterPro" id="IPR003593">
    <property type="entry name" value="AAA+_ATPase"/>
</dbReference>
<evidence type="ECO:0000256" key="1">
    <source>
        <dbReference type="ARBA" id="ARBA00022448"/>
    </source>
</evidence>
<dbReference type="PROSITE" id="PS50893">
    <property type="entry name" value="ABC_TRANSPORTER_2"/>
    <property type="match status" value="1"/>
</dbReference>
<sequence length="271" mass="29093">MAEQAVFDDVDQGPVVSLTQVTKKFDGGVTALRGVGFDVPTGQILALLGRSGSGKSTLLRHICCLHRPTSGSLRVLGTDVAHARGHQLRQIRRRTGFVFQQFNLVGQLSVLENVCSGALGRLVGPRLGLFTYTRALRLEALEHLDRVGMADHAFQRTSTLSGGQQQRVAIARALMQHPAILLADEPVASLDPDSADTVMRLLREIARERSLTVIGSLHQVDLALGWADRVIGLRDGEVILDASTVTLDTTTVMGVYNTVPGMKPAASDVTG</sequence>
<gene>
    <name evidence="8" type="primary">phnC</name>
    <name evidence="8" type="ORF">KGD83_08800</name>
</gene>
<keyword evidence="1" id="KW-0813">Transport</keyword>
<dbReference type="InterPro" id="IPR012693">
    <property type="entry name" value="ABC_transpr_PhnC"/>
</dbReference>
<evidence type="ECO:0000313" key="9">
    <source>
        <dbReference type="Proteomes" id="UP000678016"/>
    </source>
</evidence>
<dbReference type="InterPro" id="IPR015854">
    <property type="entry name" value="ABC_transpr_LolD-like"/>
</dbReference>
<dbReference type="RefSeq" id="WP_212643338.1">
    <property type="nucleotide sequence ID" value="NZ_CP074132.1"/>
</dbReference>
<evidence type="ECO:0000256" key="3">
    <source>
        <dbReference type="ARBA" id="ARBA00022741"/>
    </source>
</evidence>
<dbReference type="NCBIfam" id="TIGR02315">
    <property type="entry name" value="ABC_phnC"/>
    <property type="match status" value="1"/>
</dbReference>
<dbReference type="Proteomes" id="UP000678016">
    <property type="component" value="Chromosome"/>
</dbReference>
<evidence type="ECO:0000256" key="2">
    <source>
        <dbReference type="ARBA" id="ARBA00022475"/>
    </source>
</evidence>
<organism evidence="8 9">
    <name type="scientific">Nocardiopsis akebiae</name>
    <dbReference type="NCBI Taxonomy" id="2831968"/>
    <lineage>
        <taxon>Bacteria</taxon>
        <taxon>Bacillati</taxon>
        <taxon>Actinomycetota</taxon>
        <taxon>Actinomycetes</taxon>
        <taxon>Streptosporangiales</taxon>
        <taxon>Nocardiopsidaceae</taxon>
        <taxon>Nocardiopsis</taxon>
    </lineage>
</organism>
<dbReference type="Gene3D" id="3.40.50.300">
    <property type="entry name" value="P-loop containing nucleotide triphosphate hydrolases"/>
    <property type="match status" value="1"/>
</dbReference>
<evidence type="ECO:0000256" key="4">
    <source>
        <dbReference type="ARBA" id="ARBA00022840"/>
    </source>
</evidence>
<dbReference type="PANTHER" id="PTHR24220:SF659">
    <property type="entry name" value="TRANSPORTER, PUTATIVE-RELATED"/>
    <property type="match status" value="1"/>
</dbReference>
<dbReference type="PANTHER" id="PTHR24220">
    <property type="entry name" value="IMPORT ATP-BINDING PROTEIN"/>
    <property type="match status" value="1"/>
</dbReference>
<dbReference type="InterPro" id="IPR017871">
    <property type="entry name" value="ABC_transporter-like_CS"/>
</dbReference>
<feature type="domain" description="ABC transporter" evidence="7">
    <location>
        <begin position="16"/>
        <end position="260"/>
    </location>
</feature>
<dbReference type="CDD" id="cd03256">
    <property type="entry name" value="ABC_PhnC_transporter"/>
    <property type="match status" value="1"/>
</dbReference>